<evidence type="ECO:0000256" key="7">
    <source>
        <dbReference type="ARBA" id="ARBA00023157"/>
    </source>
</evidence>
<evidence type="ECO:0000256" key="12">
    <source>
        <dbReference type="SAM" id="MobiDB-lite"/>
    </source>
</evidence>
<keyword evidence="8" id="KW-0325">Glycoprotein</keyword>
<dbReference type="CDD" id="cd00110">
    <property type="entry name" value="LamG"/>
    <property type="match status" value="3"/>
</dbReference>
<dbReference type="VEuPathDB" id="VectorBase:HLOH_049996"/>
<comment type="caution">
    <text evidence="17">The sequence shown here is derived from an EMBL/GenBank/DDBJ whole genome shotgun (WGS) entry which is preliminary data.</text>
</comment>
<evidence type="ECO:0000256" key="9">
    <source>
        <dbReference type="ARBA" id="ARBA00023292"/>
    </source>
</evidence>
<dbReference type="GO" id="GO:0005576">
    <property type="term" value="C:extracellular region"/>
    <property type="evidence" value="ECO:0007669"/>
    <property type="project" value="UniProtKB-ARBA"/>
</dbReference>
<feature type="domain" description="Laminin EGF-like" evidence="15">
    <location>
        <begin position="100"/>
        <end position="152"/>
    </location>
</feature>
<dbReference type="GO" id="GO:0005509">
    <property type="term" value="F:calcium ion binding"/>
    <property type="evidence" value="ECO:0007669"/>
    <property type="project" value="InterPro"/>
</dbReference>
<dbReference type="Gene3D" id="2.10.25.10">
    <property type="entry name" value="Laminin"/>
    <property type="match status" value="5"/>
</dbReference>
<evidence type="ECO:0000259" key="15">
    <source>
        <dbReference type="PROSITE" id="PS50027"/>
    </source>
</evidence>
<dbReference type="InterPro" id="IPR013320">
    <property type="entry name" value="ConA-like_dom_sf"/>
</dbReference>
<keyword evidence="5" id="KW-0677">Repeat</keyword>
<dbReference type="CDD" id="cd00104">
    <property type="entry name" value="KAZAL_FS"/>
    <property type="match status" value="2"/>
</dbReference>
<evidence type="ECO:0000313" key="18">
    <source>
        <dbReference type="Proteomes" id="UP000821853"/>
    </source>
</evidence>
<feature type="disulfide bond" evidence="11">
    <location>
        <begin position="102"/>
        <end position="119"/>
    </location>
</feature>
<keyword evidence="3" id="KW-0272">Extracellular matrix</keyword>
<keyword evidence="6" id="KW-0084">Basement membrane</keyword>
<evidence type="ECO:0000256" key="4">
    <source>
        <dbReference type="ARBA" id="ARBA00022729"/>
    </source>
</evidence>
<keyword evidence="7 10" id="KW-1015">Disulfide bond</keyword>
<dbReference type="SMART" id="SM00181">
    <property type="entry name" value="EGF"/>
    <property type="match status" value="3"/>
</dbReference>
<dbReference type="Pfam" id="PF07648">
    <property type="entry name" value="Kazal_2"/>
    <property type="match status" value="2"/>
</dbReference>
<keyword evidence="9 11" id="KW-0424">Laminin EGF-like domain</keyword>
<evidence type="ECO:0000256" key="2">
    <source>
        <dbReference type="ARBA" id="ARBA00022525"/>
    </source>
</evidence>
<dbReference type="SUPFAM" id="SSF49899">
    <property type="entry name" value="Concanavalin A-like lectins/glucanases"/>
    <property type="match status" value="3"/>
</dbReference>
<dbReference type="SMART" id="SM00180">
    <property type="entry name" value="EGF_Lam"/>
    <property type="match status" value="2"/>
</dbReference>
<dbReference type="FunFam" id="2.10.25.10:FF:000209">
    <property type="entry name" value="Laminin subunit alpha 5"/>
    <property type="match status" value="1"/>
</dbReference>
<dbReference type="CDD" id="cd00055">
    <property type="entry name" value="EGF_Lam"/>
    <property type="match status" value="2"/>
</dbReference>
<dbReference type="PROSITE" id="PS01248">
    <property type="entry name" value="EGF_LAM_1"/>
    <property type="match status" value="1"/>
</dbReference>
<dbReference type="AlphaFoldDB" id="A0A9J6FE58"/>
<dbReference type="Gene3D" id="3.30.60.30">
    <property type="match status" value="2"/>
</dbReference>
<feature type="domain" description="Laminin G" evidence="13">
    <location>
        <begin position="442"/>
        <end position="630"/>
    </location>
</feature>
<accession>A0A9J6FE58</accession>
<name>A0A9J6FE58_HAELO</name>
<dbReference type="EMBL" id="JABSTR010000002">
    <property type="protein sequence ID" value="KAH9364526.1"/>
    <property type="molecule type" value="Genomic_DNA"/>
</dbReference>
<proteinExistence type="predicted"/>
<dbReference type="InterPro" id="IPR036058">
    <property type="entry name" value="Kazal_dom_sf"/>
</dbReference>
<dbReference type="Gene3D" id="2.60.120.200">
    <property type="match status" value="3"/>
</dbReference>
<dbReference type="InterPro" id="IPR002049">
    <property type="entry name" value="LE_dom"/>
</dbReference>
<feature type="domain" description="Kazal-like" evidence="16">
    <location>
        <begin position="216"/>
        <end position="270"/>
    </location>
</feature>
<feature type="domain" description="EGF-like" evidence="14">
    <location>
        <begin position="888"/>
        <end position="927"/>
    </location>
</feature>
<dbReference type="PROSITE" id="PS00022">
    <property type="entry name" value="EGF_1"/>
    <property type="match status" value="3"/>
</dbReference>
<dbReference type="CDD" id="cd00054">
    <property type="entry name" value="EGF_CA"/>
    <property type="match status" value="1"/>
</dbReference>
<protein>
    <recommendedName>
        <fullName evidence="19">Agrin</fullName>
    </recommendedName>
</protein>
<dbReference type="OMA" id="CFEHECE"/>
<dbReference type="SUPFAM" id="SSF100895">
    <property type="entry name" value="Kazal-type serine protease inhibitors"/>
    <property type="match status" value="2"/>
</dbReference>
<evidence type="ECO:0000256" key="3">
    <source>
        <dbReference type="ARBA" id="ARBA00022530"/>
    </source>
</evidence>
<feature type="disulfide bond" evidence="11">
    <location>
        <begin position="153"/>
        <end position="165"/>
    </location>
</feature>
<dbReference type="OrthoDB" id="88467at2759"/>
<keyword evidence="4" id="KW-0732">Signal</keyword>
<dbReference type="InterPro" id="IPR050372">
    <property type="entry name" value="Neurexin-related_CASP"/>
</dbReference>
<dbReference type="PROSITE" id="PS51465">
    <property type="entry name" value="KAZAL_2"/>
    <property type="match status" value="1"/>
</dbReference>
<dbReference type="InterPro" id="IPR002350">
    <property type="entry name" value="Kazal_dom"/>
</dbReference>
<feature type="disulfide bond" evidence="10">
    <location>
        <begin position="655"/>
        <end position="664"/>
    </location>
</feature>
<dbReference type="PRINTS" id="PR00011">
    <property type="entry name" value="EGFLAMININ"/>
</dbReference>
<evidence type="ECO:0008006" key="19">
    <source>
        <dbReference type="Google" id="ProtNLM"/>
    </source>
</evidence>
<keyword evidence="2" id="KW-0964">Secreted</keyword>
<comment type="caution">
    <text evidence="10">Lacks conserved residue(s) required for the propagation of feature annotation.</text>
</comment>
<comment type="subcellular location">
    <subcellularLocation>
        <location evidence="1">Secreted</location>
        <location evidence="1">Extracellular space</location>
        <location evidence="1">Extracellular matrix</location>
        <location evidence="1">Basement membrane</location>
    </subcellularLocation>
</comment>
<dbReference type="Pfam" id="PF00053">
    <property type="entry name" value="EGF_laminin"/>
    <property type="match status" value="2"/>
</dbReference>
<dbReference type="PROSITE" id="PS50026">
    <property type="entry name" value="EGF_3"/>
    <property type="match status" value="3"/>
</dbReference>
<dbReference type="PROSITE" id="PS01186">
    <property type="entry name" value="EGF_2"/>
    <property type="match status" value="1"/>
</dbReference>
<dbReference type="SMART" id="SM00282">
    <property type="entry name" value="LamG"/>
    <property type="match status" value="3"/>
</dbReference>
<evidence type="ECO:0000256" key="8">
    <source>
        <dbReference type="ARBA" id="ARBA00023180"/>
    </source>
</evidence>
<gene>
    <name evidence="17" type="ORF">HPB48_020953</name>
</gene>
<dbReference type="InterPro" id="IPR001881">
    <property type="entry name" value="EGF-like_Ca-bd_dom"/>
</dbReference>
<keyword evidence="18" id="KW-1185">Reference proteome</keyword>
<dbReference type="GO" id="GO:0005604">
    <property type="term" value="C:basement membrane"/>
    <property type="evidence" value="ECO:0007669"/>
    <property type="project" value="UniProtKB-SubCell"/>
</dbReference>
<dbReference type="SMART" id="SM00280">
    <property type="entry name" value="KAZAL"/>
    <property type="match status" value="2"/>
</dbReference>
<feature type="compositionally biased region" description="Basic and acidic residues" evidence="12">
    <location>
        <begin position="287"/>
        <end position="310"/>
    </location>
</feature>
<evidence type="ECO:0000256" key="11">
    <source>
        <dbReference type="PROSITE-ProRule" id="PRU00460"/>
    </source>
</evidence>
<dbReference type="PANTHER" id="PTHR15036:SF85">
    <property type="entry name" value="SP2353, ISOFORM A"/>
    <property type="match status" value="1"/>
</dbReference>
<evidence type="ECO:0000313" key="17">
    <source>
        <dbReference type="EMBL" id="KAH9364526.1"/>
    </source>
</evidence>
<dbReference type="GO" id="GO:0048513">
    <property type="term" value="P:animal organ development"/>
    <property type="evidence" value="ECO:0007669"/>
    <property type="project" value="UniProtKB-ARBA"/>
</dbReference>
<feature type="domain" description="Laminin EGF-like" evidence="15">
    <location>
        <begin position="153"/>
        <end position="200"/>
    </location>
</feature>
<evidence type="ECO:0000256" key="10">
    <source>
        <dbReference type="PROSITE-ProRule" id="PRU00076"/>
    </source>
</evidence>
<dbReference type="PANTHER" id="PTHR15036">
    <property type="entry name" value="PIKACHURIN-LIKE PROTEIN"/>
    <property type="match status" value="1"/>
</dbReference>
<evidence type="ECO:0000256" key="6">
    <source>
        <dbReference type="ARBA" id="ARBA00022869"/>
    </source>
</evidence>
<reference evidence="17 18" key="1">
    <citation type="journal article" date="2020" name="Cell">
        <title>Large-Scale Comparative Analyses of Tick Genomes Elucidate Their Genetic Diversity and Vector Capacities.</title>
        <authorList>
            <consortium name="Tick Genome and Microbiome Consortium (TIGMIC)"/>
            <person name="Jia N."/>
            <person name="Wang J."/>
            <person name="Shi W."/>
            <person name="Du L."/>
            <person name="Sun Y."/>
            <person name="Zhan W."/>
            <person name="Jiang J.F."/>
            <person name="Wang Q."/>
            <person name="Zhang B."/>
            <person name="Ji P."/>
            <person name="Bell-Sakyi L."/>
            <person name="Cui X.M."/>
            <person name="Yuan T.T."/>
            <person name="Jiang B.G."/>
            <person name="Yang W.F."/>
            <person name="Lam T.T."/>
            <person name="Chang Q.C."/>
            <person name="Ding S.J."/>
            <person name="Wang X.J."/>
            <person name="Zhu J.G."/>
            <person name="Ruan X.D."/>
            <person name="Zhao L."/>
            <person name="Wei J.T."/>
            <person name="Ye R.Z."/>
            <person name="Que T.C."/>
            <person name="Du C.H."/>
            <person name="Zhou Y.H."/>
            <person name="Cheng J.X."/>
            <person name="Dai P.F."/>
            <person name="Guo W.B."/>
            <person name="Han X.H."/>
            <person name="Huang E.J."/>
            <person name="Li L.F."/>
            <person name="Wei W."/>
            <person name="Gao Y.C."/>
            <person name="Liu J.Z."/>
            <person name="Shao H.Z."/>
            <person name="Wang X."/>
            <person name="Wang C.C."/>
            <person name="Yang T.C."/>
            <person name="Huo Q.B."/>
            <person name="Li W."/>
            <person name="Chen H.Y."/>
            <person name="Chen S.E."/>
            <person name="Zhou L.G."/>
            <person name="Ni X.B."/>
            <person name="Tian J.H."/>
            <person name="Sheng Y."/>
            <person name="Liu T."/>
            <person name="Pan Y.S."/>
            <person name="Xia L.Y."/>
            <person name="Li J."/>
            <person name="Zhao F."/>
            <person name="Cao W.C."/>
        </authorList>
    </citation>
    <scope>NUCLEOTIDE SEQUENCE [LARGE SCALE GENOMIC DNA]</scope>
    <source>
        <strain evidence="17">HaeL-2018</strain>
    </source>
</reference>
<feature type="disulfide bond" evidence="10">
    <location>
        <begin position="917"/>
        <end position="926"/>
    </location>
</feature>
<dbReference type="SMART" id="SM00179">
    <property type="entry name" value="EGF_CA"/>
    <property type="match status" value="3"/>
</dbReference>
<feature type="domain" description="EGF-like" evidence="14">
    <location>
        <begin position="668"/>
        <end position="708"/>
    </location>
</feature>
<evidence type="ECO:0000259" key="13">
    <source>
        <dbReference type="PROSITE" id="PS50025"/>
    </source>
</evidence>
<feature type="disulfide bond" evidence="10">
    <location>
        <begin position="698"/>
        <end position="707"/>
    </location>
</feature>
<feature type="disulfide bond" evidence="11">
    <location>
        <begin position="121"/>
        <end position="130"/>
    </location>
</feature>
<feature type="domain" description="Laminin G" evidence="13">
    <location>
        <begin position="711"/>
        <end position="892"/>
    </location>
</feature>
<dbReference type="SUPFAM" id="SSF57196">
    <property type="entry name" value="EGF/Laminin"/>
    <property type="match status" value="2"/>
</dbReference>
<feature type="region of interest" description="Disordered" evidence="12">
    <location>
        <begin position="265"/>
        <end position="322"/>
    </location>
</feature>
<dbReference type="InterPro" id="IPR001791">
    <property type="entry name" value="Laminin_G"/>
</dbReference>
<feature type="region of interest" description="Disordered" evidence="12">
    <location>
        <begin position="411"/>
        <end position="446"/>
    </location>
</feature>
<feature type="disulfide bond" evidence="11">
    <location>
        <begin position="155"/>
        <end position="172"/>
    </location>
</feature>
<feature type="domain" description="Laminin G" evidence="13">
    <location>
        <begin position="935"/>
        <end position="1106"/>
    </location>
</feature>
<dbReference type="PROSITE" id="PS50027">
    <property type="entry name" value="EGF_LAM_2"/>
    <property type="match status" value="2"/>
</dbReference>
<dbReference type="Proteomes" id="UP000821853">
    <property type="component" value="Chromosome 10"/>
</dbReference>
<feature type="disulfide bond" evidence="11">
    <location>
        <begin position="174"/>
        <end position="183"/>
    </location>
</feature>
<evidence type="ECO:0000259" key="16">
    <source>
        <dbReference type="PROSITE" id="PS51465"/>
    </source>
</evidence>
<dbReference type="InterPro" id="IPR000742">
    <property type="entry name" value="EGF"/>
</dbReference>
<feature type="domain" description="EGF-like" evidence="14">
    <location>
        <begin position="626"/>
        <end position="665"/>
    </location>
</feature>
<dbReference type="PROSITE" id="PS50025">
    <property type="entry name" value="LAM_G_DOMAIN"/>
    <property type="match status" value="3"/>
</dbReference>
<dbReference type="Pfam" id="PF02210">
    <property type="entry name" value="Laminin_G_2"/>
    <property type="match status" value="1"/>
</dbReference>
<evidence type="ECO:0000259" key="14">
    <source>
        <dbReference type="PROSITE" id="PS50026"/>
    </source>
</evidence>
<evidence type="ECO:0000256" key="5">
    <source>
        <dbReference type="ARBA" id="ARBA00022737"/>
    </source>
</evidence>
<keyword evidence="10" id="KW-0245">EGF-like domain</keyword>
<feature type="disulfide bond" evidence="11">
    <location>
        <begin position="100"/>
        <end position="112"/>
    </location>
</feature>
<sequence>MIVQLAFSLAVPSVPPLQPSPGSARVCASDGFWYPSNCHVQQEACRRQKDIRPADAQDCQHGGTSGRKGPKTCAQSVFGCCSDGLTPALGVNQAGCPSVCNCNRLGSLAATCDALSSQCTCKPGVGGLRCDRCLPGYWGLHRIADGVNGCSICQCSPLGSVRDDCEQMTGRCVCKHGVQGMKCTECTDPGAHLGNQGCSSSSSAGGGSETSGGSAAAAPSSCEQCTGGPEEGGPVCGSDGNTYASACQLRQFVCRVQGNLTLRAAGPCDDQEGPSPTVGPVRRSTAHRGDSSLDFRTSRAGSRDPEERNPRRASAAQHQTHGSHRRYNLSIVNLYEITSHVLAVLRMRSYVFLSTAPIIGPLALPTDKMAAPKTQEIETSILGSLLAHSPVIYCGIYSDRSIDRKNNKFMTCGGTGGRPSAGEAEEDDIRGDEERGPPESPARPLRVPQFSGRSFLELHRLQAYTGLSLELELKADDPDGLLLYNGQTASGAGDFVSLALRDGHLEFRYNLGSGPVLLRAPKPLTMGRFHRVVAKRYLKDGFLTLDGEADIRGRSGGLLQSLDLAENLFVGWLPGPRGLGPPPGVLDNVGGVERGFRGCLRRLRLGKRDVRLSGVGASRDVLRAVRLRECGPPCGPCLNGATCLDYGPGNYSCLCAPGFQGSQCERPRRRACDPDPCGSGASCLVRGTGAGGAFSCRCPAGRSGRLCEGRATVPDFSGDGYLELPRLHNVGQAFSLELWFLTRAPQGLLLYNGGGTSGRGDFLALRLEAGRVQFRYDLGSGAANVSSPNEVTLNAWHVVRVTRTRREGSLQLDNGPTVHGESSGPLSELNLEQPLFLGGLPPEASMSADAGPRSPGLDGALQRLVLNGDAWTDLVARAGASERVSEHRGPPCGGAGGGPCLNGGICLPQLARHSCLCPARFGGPLCELAFDEAQRKPVSFKGTSFLHFRHGSSGAPENEVEVRFRSREPRGLILWTGGRGDHMALALDQGRLLVSFDLGARRQELWSESRLDDGRWHSARLQRQGRLATLAVDGAKPLSATAAPGATQLNTDGLLWLGGCPKLPPGLPAALYLGFVGCIHEATVDGRELALAGPACADDDEQLPAS</sequence>
<organism evidence="17 18">
    <name type="scientific">Haemaphysalis longicornis</name>
    <name type="common">Bush tick</name>
    <dbReference type="NCBI Taxonomy" id="44386"/>
    <lineage>
        <taxon>Eukaryota</taxon>
        <taxon>Metazoa</taxon>
        <taxon>Ecdysozoa</taxon>
        <taxon>Arthropoda</taxon>
        <taxon>Chelicerata</taxon>
        <taxon>Arachnida</taxon>
        <taxon>Acari</taxon>
        <taxon>Parasitiformes</taxon>
        <taxon>Ixodida</taxon>
        <taxon>Ixodoidea</taxon>
        <taxon>Ixodidae</taxon>
        <taxon>Haemaphysalinae</taxon>
        <taxon>Haemaphysalis</taxon>
    </lineage>
</organism>
<dbReference type="FunFam" id="2.10.25.10:FF:000134">
    <property type="entry name" value="Transmembrane agrin"/>
    <property type="match status" value="1"/>
</dbReference>
<dbReference type="GO" id="GO:0016020">
    <property type="term" value="C:membrane"/>
    <property type="evidence" value="ECO:0007669"/>
    <property type="project" value="UniProtKB-SubCell"/>
</dbReference>
<dbReference type="Pfam" id="PF00054">
    <property type="entry name" value="Laminin_G_1"/>
    <property type="match status" value="2"/>
</dbReference>
<evidence type="ECO:0000256" key="1">
    <source>
        <dbReference type="ARBA" id="ARBA00004302"/>
    </source>
</evidence>